<feature type="compositionally biased region" description="Basic residues" evidence="2">
    <location>
        <begin position="104"/>
        <end position="122"/>
    </location>
</feature>
<dbReference type="Proteomes" id="UP000184233">
    <property type="component" value="Unassembled WGS sequence"/>
</dbReference>
<dbReference type="AlphaFoldDB" id="A0A1M3KZD8"/>
<name>A0A1M3KZD8_9BACT</name>
<sequence length="122" mass="13883">MSKRKTTRVTQRILKKDQQIATAVLALRDYSPSNPDFTSAALREAMEKMDEALAAEQRAMDELARARQQALEVEWAFHELVLGAKRQVIAQYGDDSDQITTLGMKKKSERRYGRPRKNTAGE</sequence>
<evidence type="ECO:0000313" key="3">
    <source>
        <dbReference type="EMBL" id="OJX57944.1"/>
    </source>
</evidence>
<dbReference type="EMBL" id="MKVH01000020">
    <property type="protein sequence ID" value="OJX57944.1"/>
    <property type="molecule type" value="Genomic_DNA"/>
</dbReference>
<evidence type="ECO:0000256" key="2">
    <source>
        <dbReference type="SAM" id="MobiDB-lite"/>
    </source>
</evidence>
<gene>
    <name evidence="3" type="ORF">BGO89_05955</name>
</gene>
<feature type="coiled-coil region" evidence="1">
    <location>
        <begin position="39"/>
        <end position="73"/>
    </location>
</feature>
<evidence type="ECO:0000256" key="1">
    <source>
        <dbReference type="SAM" id="Coils"/>
    </source>
</evidence>
<comment type="caution">
    <text evidence="3">The sequence shown here is derived from an EMBL/GenBank/DDBJ whole genome shotgun (WGS) entry which is preliminary data.</text>
</comment>
<protein>
    <submittedName>
        <fullName evidence="3">Uncharacterized protein</fullName>
    </submittedName>
</protein>
<organism evidence="3 4">
    <name type="scientific">Candidatus Kapaibacterium thiocyanatum</name>
    <dbReference type="NCBI Taxonomy" id="1895771"/>
    <lineage>
        <taxon>Bacteria</taxon>
        <taxon>Pseudomonadati</taxon>
        <taxon>Candidatus Kapaibacteriota</taxon>
        <taxon>Candidatus Kapaibacteriia</taxon>
        <taxon>Candidatus Kapaibacteriales</taxon>
        <taxon>Candidatus Kapaibacteriaceae</taxon>
        <taxon>Candidatus Kapaibacterium</taxon>
    </lineage>
</organism>
<proteinExistence type="predicted"/>
<evidence type="ECO:0000313" key="4">
    <source>
        <dbReference type="Proteomes" id="UP000184233"/>
    </source>
</evidence>
<accession>A0A1M3KZD8</accession>
<reference evidence="3 4" key="1">
    <citation type="submission" date="2016-09" db="EMBL/GenBank/DDBJ databases">
        <title>Genome-resolved meta-omics ties microbial dynamics to process performance in biotechnology for thiocyanate degradation.</title>
        <authorList>
            <person name="Kantor R.S."/>
            <person name="Huddy R.J."/>
            <person name="Iyer R."/>
            <person name="Thomas B.C."/>
            <person name="Brown C.T."/>
            <person name="Anantharaman K."/>
            <person name="Tringe S."/>
            <person name="Hettich R.L."/>
            <person name="Harrison S.T."/>
            <person name="Banfield J.F."/>
        </authorList>
    </citation>
    <scope>NUCLEOTIDE SEQUENCE [LARGE SCALE GENOMIC DNA]</scope>
    <source>
        <strain evidence="3">59-99</strain>
    </source>
</reference>
<keyword evidence="1" id="KW-0175">Coiled coil</keyword>
<feature type="region of interest" description="Disordered" evidence="2">
    <location>
        <begin position="101"/>
        <end position="122"/>
    </location>
</feature>